<keyword evidence="1" id="KW-1133">Transmembrane helix</keyword>
<gene>
    <name evidence="2" type="ORF">BDBG_02429</name>
</gene>
<protein>
    <submittedName>
        <fullName evidence="2">Uncharacterized protein</fullName>
    </submittedName>
</protein>
<keyword evidence="1" id="KW-0472">Membrane</keyword>
<organism evidence="2 3">
    <name type="scientific">Blastomyces gilchristii (strain SLH14081)</name>
    <name type="common">Blastomyces dermatitidis</name>
    <dbReference type="NCBI Taxonomy" id="559298"/>
    <lineage>
        <taxon>Eukaryota</taxon>
        <taxon>Fungi</taxon>
        <taxon>Dikarya</taxon>
        <taxon>Ascomycota</taxon>
        <taxon>Pezizomycotina</taxon>
        <taxon>Eurotiomycetes</taxon>
        <taxon>Eurotiomycetidae</taxon>
        <taxon>Onygenales</taxon>
        <taxon>Ajellomycetaceae</taxon>
        <taxon>Blastomyces</taxon>
    </lineage>
</organism>
<dbReference type="VEuPathDB" id="FungiDB:BDBG_02429"/>
<keyword evidence="1" id="KW-0812">Transmembrane</keyword>
<evidence type="ECO:0000313" key="2">
    <source>
        <dbReference type="EMBL" id="OAT06157.1"/>
    </source>
</evidence>
<name>A0A179UG76_BLAGS</name>
<dbReference type="EMBL" id="GG657450">
    <property type="protein sequence ID" value="OAT06157.1"/>
    <property type="molecule type" value="Genomic_DNA"/>
</dbReference>
<dbReference type="KEGG" id="bgh:BDBG_02429"/>
<dbReference type="GeneID" id="8510189"/>
<proteinExistence type="predicted"/>
<evidence type="ECO:0000313" key="3">
    <source>
        <dbReference type="Proteomes" id="UP000002038"/>
    </source>
</evidence>
<feature type="transmembrane region" description="Helical" evidence="1">
    <location>
        <begin position="95"/>
        <end position="114"/>
    </location>
</feature>
<accession>A0A179UG76</accession>
<evidence type="ECO:0000256" key="1">
    <source>
        <dbReference type="SAM" id="Phobius"/>
    </source>
</evidence>
<dbReference type="RefSeq" id="XP_002627758.1">
    <property type="nucleotide sequence ID" value="XM_002627712.1"/>
</dbReference>
<sequence>MQRLLFRLPLRQCPRAQCGQRRIFSKLCIRFNSSVGEASSKVPLKNSTKPSGRILQAPVRTAPGKLTKNEPTKLEEILIYHAGTGKIAFIGMMRITTLLIFGVSCLVVAPAFYYSSDLPWYIAPAVVIGGSFPMLFVLYTTAPFVNLIYLRLPHAARQTRQRTQFYLKNVPQNAILNIETMKLNFYFRKTEVALSDLTLGRSTLRPVNIINTNPTPQQWWKGNNTYFYAPAKTRLSSKPTSKYFPEIWEGVFAKIKQNTPSGAS</sequence>
<reference evidence="3" key="1">
    <citation type="journal article" date="2015" name="PLoS Genet.">
        <title>The dynamic genome and transcriptome of the human fungal pathogen Blastomyces and close relative Emmonsia.</title>
        <authorList>
            <person name="Munoz J.F."/>
            <person name="Gauthier G.M."/>
            <person name="Desjardins C.A."/>
            <person name="Gallo J.E."/>
            <person name="Holder J."/>
            <person name="Sullivan T.D."/>
            <person name="Marty A.J."/>
            <person name="Carmen J.C."/>
            <person name="Chen Z."/>
            <person name="Ding L."/>
            <person name="Gujja S."/>
            <person name="Magrini V."/>
            <person name="Misas E."/>
            <person name="Mitreva M."/>
            <person name="Priest M."/>
            <person name="Saif S."/>
            <person name="Whiston E.A."/>
            <person name="Young S."/>
            <person name="Zeng Q."/>
            <person name="Goldman W.E."/>
            <person name="Mardis E.R."/>
            <person name="Taylor J.W."/>
            <person name="McEwen J.G."/>
            <person name="Clay O.K."/>
            <person name="Klein B.S."/>
            <person name="Cuomo C.A."/>
        </authorList>
    </citation>
    <scope>NUCLEOTIDE SEQUENCE [LARGE SCALE GENOMIC DNA]</scope>
    <source>
        <strain evidence="3">SLH14081</strain>
    </source>
</reference>
<dbReference type="OrthoDB" id="2386090at2759"/>
<dbReference type="Proteomes" id="UP000002038">
    <property type="component" value="Unassembled WGS sequence"/>
</dbReference>
<keyword evidence="3" id="KW-1185">Reference proteome</keyword>
<feature type="transmembrane region" description="Helical" evidence="1">
    <location>
        <begin position="120"/>
        <end position="150"/>
    </location>
</feature>
<dbReference type="AlphaFoldDB" id="A0A179UG76"/>